<dbReference type="InterPro" id="IPR023210">
    <property type="entry name" value="NADP_OxRdtase_dom"/>
</dbReference>
<dbReference type="PROSITE" id="PS00798">
    <property type="entry name" value="ALDOKETO_REDUCTASE_1"/>
    <property type="match status" value="1"/>
</dbReference>
<gene>
    <name evidence="5" type="ORF">DdX_02714</name>
</gene>
<dbReference type="InterPro" id="IPR018170">
    <property type="entry name" value="Aldo/ket_reductase_CS"/>
</dbReference>
<dbReference type="Proteomes" id="UP001201812">
    <property type="component" value="Unassembled WGS sequence"/>
</dbReference>
<dbReference type="PIRSF" id="PIRSF000097">
    <property type="entry name" value="AKR"/>
    <property type="match status" value="1"/>
</dbReference>
<feature type="binding site" evidence="2">
    <location>
        <position position="111"/>
    </location>
    <ligand>
        <name>substrate</name>
    </ligand>
</feature>
<evidence type="ECO:0000259" key="4">
    <source>
        <dbReference type="Pfam" id="PF00248"/>
    </source>
</evidence>
<dbReference type="EMBL" id="JAKKPZ010000002">
    <property type="protein sequence ID" value="KAI1726021.1"/>
    <property type="molecule type" value="Genomic_DNA"/>
</dbReference>
<dbReference type="AlphaFoldDB" id="A0AAD4NI98"/>
<dbReference type="PROSITE" id="PS00063">
    <property type="entry name" value="ALDOKETO_REDUCTASE_3"/>
    <property type="match status" value="1"/>
</dbReference>
<organism evidence="5 6">
    <name type="scientific">Ditylenchus destructor</name>
    <dbReference type="NCBI Taxonomy" id="166010"/>
    <lineage>
        <taxon>Eukaryota</taxon>
        <taxon>Metazoa</taxon>
        <taxon>Ecdysozoa</taxon>
        <taxon>Nematoda</taxon>
        <taxon>Chromadorea</taxon>
        <taxon>Rhabditida</taxon>
        <taxon>Tylenchina</taxon>
        <taxon>Tylenchomorpha</taxon>
        <taxon>Sphaerularioidea</taxon>
        <taxon>Anguinidae</taxon>
        <taxon>Anguininae</taxon>
        <taxon>Ditylenchus</taxon>
    </lineage>
</organism>
<evidence type="ECO:0000256" key="2">
    <source>
        <dbReference type="PIRSR" id="PIRSR000097-2"/>
    </source>
</evidence>
<feature type="domain" description="NADP-dependent oxidoreductase" evidence="4">
    <location>
        <begin position="17"/>
        <end position="289"/>
    </location>
</feature>
<keyword evidence="6" id="KW-1185">Reference proteome</keyword>
<sequence length="317" mass="35771">MAKHVQLSNGVQMPTFGLGTWQGSGNEVKDAVRLALKNGYRLFDTAAVYGNEADIGEVLQEFIGSGKIKREDVFITTKLGWMFNRPEEVEGQLRESLSKLRLDYVDLYLIHMPVAFDQTHSHHDVAVKVTDIWKGMENVYEKKLTRAIGVSNFNSEQIDRIQRMAKVPIHNNQVELHLYFNQKALRAACQKHNISVTAYAPIGSPGRKDTPLPNNFSFKFGAAPNPLENEAVLRLAKKYNKTPAQILLRHLVQHGISVIPKSTNEKRIVENSQIFDFNLSDGEIQELDNAPQAPRIFALEFCIGHPEDPIADERAQK</sequence>
<dbReference type="InterPro" id="IPR020471">
    <property type="entry name" value="AKR"/>
</dbReference>
<name>A0AAD4NI98_9BILA</name>
<proteinExistence type="predicted"/>
<dbReference type="SUPFAM" id="SSF51430">
    <property type="entry name" value="NAD(P)-linked oxidoreductase"/>
    <property type="match status" value="1"/>
</dbReference>
<dbReference type="FunFam" id="3.20.20.100:FF:000029">
    <property type="entry name" value="Aldo-keto reductase"/>
    <property type="match status" value="1"/>
</dbReference>
<dbReference type="GO" id="GO:0016491">
    <property type="term" value="F:oxidoreductase activity"/>
    <property type="evidence" value="ECO:0007669"/>
    <property type="project" value="InterPro"/>
</dbReference>
<reference evidence="5" key="1">
    <citation type="submission" date="2022-01" db="EMBL/GenBank/DDBJ databases">
        <title>Genome Sequence Resource for Two Populations of Ditylenchus destructor, the Migratory Endoparasitic Phytonematode.</title>
        <authorList>
            <person name="Zhang H."/>
            <person name="Lin R."/>
            <person name="Xie B."/>
        </authorList>
    </citation>
    <scope>NUCLEOTIDE SEQUENCE</scope>
    <source>
        <strain evidence="5">BazhouSP</strain>
    </source>
</reference>
<dbReference type="PROSITE" id="PS00062">
    <property type="entry name" value="ALDOKETO_REDUCTASE_2"/>
    <property type="match status" value="1"/>
</dbReference>
<dbReference type="InterPro" id="IPR036812">
    <property type="entry name" value="NAD(P)_OxRdtase_dom_sf"/>
</dbReference>
<evidence type="ECO:0000313" key="5">
    <source>
        <dbReference type="EMBL" id="KAI1726021.1"/>
    </source>
</evidence>
<feature type="site" description="Lowers pKa of active site Tyr" evidence="3">
    <location>
        <position position="78"/>
    </location>
</feature>
<dbReference type="Pfam" id="PF00248">
    <property type="entry name" value="Aldo_ket_red"/>
    <property type="match status" value="1"/>
</dbReference>
<evidence type="ECO:0000256" key="1">
    <source>
        <dbReference type="PIRSR" id="PIRSR000097-1"/>
    </source>
</evidence>
<dbReference type="PANTHER" id="PTHR11732">
    <property type="entry name" value="ALDO/KETO REDUCTASE"/>
    <property type="match status" value="1"/>
</dbReference>
<protein>
    <submittedName>
        <fullName evidence="5">Aldo/keto reductase family domain-containing protein</fullName>
    </submittedName>
</protein>
<evidence type="ECO:0000256" key="3">
    <source>
        <dbReference type="PIRSR" id="PIRSR000097-3"/>
    </source>
</evidence>
<dbReference type="PRINTS" id="PR00069">
    <property type="entry name" value="ALDKETRDTASE"/>
</dbReference>
<accession>A0AAD4NI98</accession>
<comment type="caution">
    <text evidence="5">The sequence shown here is derived from an EMBL/GenBank/DDBJ whole genome shotgun (WGS) entry which is preliminary data.</text>
</comment>
<evidence type="ECO:0000313" key="6">
    <source>
        <dbReference type="Proteomes" id="UP001201812"/>
    </source>
</evidence>
<feature type="active site" description="Proton donor" evidence="1">
    <location>
        <position position="49"/>
    </location>
</feature>
<dbReference type="Gene3D" id="3.20.20.100">
    <property type="entry name" value="NADP-dependent oxidoreductase domain"/>
    <property type="match status" value="1"/>
</dbReference>